<evidence type="ECO:0000313" key="3">
    <source>
        <dbReference type="Proteomes" id="UP001183777"/>
    </source>
</evidence>
<keyword evidence="1" id="KW-1133">Transmembrane helix</keyword>
<keyword evidence="3" id="KW-1185">Reference proteome</keyword>
<reference evidence="3" key="1">
    <citation type="submission" date="2023-07" db="EMBL/GenBank/DDBJ databases">
        <title>30 novel species of actinomycetes from the DSMZ collection.</title>
        <authorList>
            <person name="Nouioui I."/>
        </authorList>
    </citation>
    <scope>NUCLEOTIDE SEQUENCE [LARGE SCALE GENOMIC DNA]</scope>
    <source>
        <strain evidence="3">DSM 41770</strain>
    </source>
</reference>
<dbReference type="RefSeq" id="WP_200697419.1">
    <property type="nucleotide sequence ID" value="NZ_JAVREX010000006.1"/>
</dbReference>
<keyword evidence="1" id="KW-0812">Transmembrane</keyword>
<feature type="transmembrane region" description="Helical" evidence="1">
    <location>
        <begin position="18"/>
        <end position="36"/>
    </location>
</feature>
<name>A0ABU2RKJ5_9ACTN</name>
<comment type="caution">
    <text evidence="2">The sequence shown here is derived from an EMBL/GenBank/DDBJ whole genome shotgun (WGS) entry which is preliminary data.</text>
</comment>
<protein>
    <submittedName>
        <fullName evidence="2">Uncharacterized protein</fullName>
    </submittedName>
</protein>
<sequence length="56" mass="6197">MSATPGPGRAGMRETLEIIGLRAVLLAYWGTTSVLARRCRPRPHRGESVHQAQRMP</sequence>
<accession>A0ABU2RKJ5</accession>
<dbReference type="EMBL" id="JAVREX010000006">
    <property type="protein sequence ID" value="MDT0429365.1"/>
    <property type="molecule type" value="Genomic_DNA"/>
</dbReference>
<gene>
    <name evidence="2" type="ORF">RM649_17175</name>
</gene>
<evidence type="ECO:0000256" key="1">
    <source>
        <dbReference type="SAM" id="Phobius"/>
    </source>
</evidence>
<keyword evidence="1" id="KW-0472">Membrane</keyword>
<proteinExistence type="predicted"/>
<evidence type="ECO:0000313" key="2">
    <source>
        <dbReference type="EMBL" id="MDT0429365.1"/>
    </source>
</evidence>
<dbReference type="Proteomes" id="UP001183777">
    <property type="component" value="Unassembled WGS sequence"/>
</dbReference>
<organism evidence="2 3">
    <name type="scientific">Streptomyces salyersiae</name>
    <dbReference type="NCBI Taxonomy" id="3075530"/>
    <lineage>
        <taxon>Bacteria</taxon>
        <taxon>Bacillati</taxon>
        <taxon>Actinomycetota</taxon>
        <taxon>Actinomycetes</taxon>
        <taxon>Kitasatosporales</taxon>
        <taxon>Streptomycetaceae</taxon>
        <taxon>Streptomyces</taxon>
    </lineage>
</organism>